<sequence length="104" mass="10912">MRLAATVVAALGIVAAVAGTASAAEPTGITFWQADFSGQSVTYTPATTACVTLPYAVHSELNASQDSFRLYTTPDCTGFALTIPATDLHSFVNRDVHSFALTRD</sequence>
<accession>A0ABV6N803</accession>
<evidence type="ECO:0000313" key="3">
    <source>
        <dbReference type="Proteomes" id="UP001589810"/>
    </source>
</evidence>
<keyword evidence="1" id="KW-0732">Signal</keyword>
<dbReference type="EMBL" id="JBHLUD010000019">
    <property type="protein sequence ID" value="MFC0548738.1"/>
    <property type="molecule type" value="Genomic_DNA"/>
</dbReference>
<comment type="caution">
    <text evidence="2">The sequence shown here is derived from an EMBL/GenBank/DDBJ whole genome shotgun (WGS) entry which is preliminary data.</text>
</comment>
<proteinExistence type="predicted"/>
<protein>
    <submittedName>
        <fullName evidence="2">Uncharacterized protein</fullName>
    </submittedName>
</protein>
<feature type="chain" id="PRO_5046555492" evidence="1">
    <location>
        <begin position="24"/>
        <end position="104"/>
    </location>
</feature>
<organism evidence="2 3">
    <name type="scientific">Kutzneria chonburiensis</name>
    <dbReference type="NCBI Taxonomy" id="1483604"/>
    <lineage>
        <taxon>Bacteria</taxon>
        <taxon>Bacillati</taxon>
        <taxon>Actinomycetota</taxon>
        <taxon>Actinomycetes</taxon>
        <taxon>Pseudonocardiales</taxon>
        <taxon>Pseudonocardiaceae</taxon>
        <taxon>Kutzneria</taxon>
    </lineage>
</organism>
<dbReference type="RefSeq" id="WP_273941847.1">
    <property type="nucleotide sequence ID" value="NZ_CP097263.1"/>
</dbReference>
<evidence type="ECO:0000313" key="2">
    <source>
        <dbReference type="EMBL" id="MFC0548738.1"/>
    </source>
</evidence>
<reference evidence="2 3" key="1">
    <citation type="submission" date="2024-09" db="EMBL/GenBank/DDBJ databases">
        <authorList>
            <person name="Sun Q."/>
            <person name="Mori K."/>
        </authorList>
    </citation>
    <scope>NUCLEOTIDE SEQUENCE [LARGE SCALE GENOMIC DNA]</scope>
    <source>
        <strain evidence="2 3">TBRC 1432</strain>
    </source>
</reference>
<dbReference type="Proteomes" id="UP001589810">
    <property type="component" value="Unassembled WGS sequence"/>
</dbReference>
<feature type="signal peptide" evidence="1">
    <location>
        <begin position="1"/>
        <end position="23"/>
    </location>
</feature>
<name>A0ABV6N803_9PSEU</name>
<gene>
    <name evidence="2" type="ORF">ACFFH7_45025</name>
</gene>
<keyword evidence="3" id="KW-1185">Reference proteome</keyword>
<evidence type="ECO:0000256" key="1">
    <source>
        <dbReference type="SAM" id="SignalP"/>
    </source>
</evidence>